<keyword evidence="2" id="KW-1185">Reference proteome</keyword>
<reference evidence="1" key="1">
    <citation type="journal article" date="2019" name="bioRxiv">
        <title>The Genome of the Zebra Mussel, Dreissena polymorpha: A Resource for Invasive Species Research.</title>
        <authorList>
            <person name="McCartney M.A."/>
            <person name="Auch B."/>
            <person name="Kono T."/>
            <person name="Mallez S."/>
            <person name="Zhang Y."/>
            <person name="Obille A."/>
            <person name="Becker A."/>
            <person name="Abrahante J.E."/>
            <person name="Garbe J."/>
            <person name="Badalamenti J.P."/>
            <person name="Herman A."/>
            <person name="Mangelson H."/>
            <person name="Liachko I."/>
            <person name="Sullivan S."/>
            <person name="Sone E.D."/>
            <person name="Koren S."/>
            <person name="Silverstein K.A.T."/>
            <person name="Beckman K.B."/>
            <person name="Gohl D.M."/>
        </authorList>
    </citation>
    <scope>NUCLEOTIDE SEQUENCE</scope>
    <source>
        <strain evidence="1">Duluth1</strain>
        <tissue evidence="1">Whole animal</tissue>
    </source>
</reference>
<gene>
    <name evidence="1" type="ORF">DPMN_149795</name>
</gene>
<organism evidence="1 2">
    <name type="scientific">Dreissena polymorpha</name>
    <name type="common">Zebra mussel</name>
    <name type="synonym">Mytilus polymorpha</name>
    <dbReference type="NCBI Taxonomy" id="45954"/>
    <lineage>
        <taxon>Eukaryota</taxon>
        <taxon>Metazoa</taxon>
        <taxon>Spiralia</taxon>
        <taxon>Lophotrochozoa</taxon>
        <taxon>Mollusca</taxon>
        <taxon>Bivalvia</taxon>
        <taxon>Autobranchia</taxon>
        <taxon>Heteroconchia</taxon>
        <taxon>Euheterodonta</taxon>
        <taxon>Imparidentia</taxon>
        <taxon>Neoheterodontei</taxon>
        <taxon>Myida</taxon>
        <taxon>Dreissenoidea</taxon>
        <taxon>Dreissenidae</taxon>
        <taxon>Dreissena</taxon>
    </lineage>
</organism>
<comment type="caution">
    <text evidence="1">The sequence shown here is derived from an EMBL/GenBank/DDBJ whole genome shotgun (WGS) entry which is preliminary data.</text>
</comment>
<evidence type="ECO:0000313" key="1">
    <source>
        <dbReference type="EMBL" id="KAH3796227.1"/>
    </source>
</evidence>
<name>A0A9D4FDC4_DREPO</name>
<protein>
    <submittedName>
        <fullName evidence="1">Uncharacterized protein</fullName>
    </submittedName>
</protein>
<dbReference type="Proteomes" id="UP000828390">
    <property type="component" value="Unassembled WGS sequence"/>
</dbReference>
<sequence>MWGPLPSEVNYSLCRTLPSEVTYCLCRDPFPVKLLTPFVGTPSQLSYLLPVWGPFPVKLLTPGVGTPSQ</sequence>
<evidence type="ECO:0000313" key="2">
    <source>
        <dbReference type="Proteomes" id="UP000828390"/>
    </source>
</evidence>
<proteinExistence type="predicted"/>
<dbReference type="EMBL" id="JAIWYP010000007">
    <property type="protein sequence ID" value="KAH3796227.1"/>
    <property type="molecule type" value="Genomic_DNA"/>
</dbReference>
<reference evidence="1" key="2">
    <citation type="submission" date="2020-11" db="EMBL/GenBank/DDBJ databases">
        <authorList>
            <person name="McCartney M.A."/>
            <person name="Auch B."/>
            <person name="Kono T."/>
            <person name="Mallez S."/>
            <person name="Becker A."/>
            <person name="Gohl D.M."/>
            <person name="Silverstein K.A.T."/>
            <person name="Koren S."/>
            <person name="Bechman K.B."/>
            <person name="Herman A."/>
            <person name="Abrahante J.E."/>
            <person name="Garbe J."/>
        </authorList>
    </citation>
    <scope>NUCLEOTIDE SEQUENCE</scope>
    <source>
        <strain evidence="1">Duluth1</strain>
        <tissue evidence="1">Whole animal</tissue>
    </source>
</reference>
<accession>A0A9D4FDC4</accession>
<dbReference type="AlphaFoldDB" id="A0A9D4FDC4"/>